<dbReference type="AlphaFoldDB" id="A0A977PWR6"/>
<dbReference type="EMBL" id="CP073041">
    <property type="protein sequence ID" value="UXE62004.1"/>
    <property type="molecule type" value="Genomic_DNA"/>
</dbReference>
<reference evidence="1" key="1">
    <citation type="submission" date="2021-04" db="EMBL/GenBank/DDBJ databases">
        <title>Genome sequence of Woronichinia naegeliana from Washington state freshwater lake bloom.</title>
        <authorList>
            <person name="Dreher T.W."/>
        </authorList>
    </citation>
    <scope>NUCLEOTIDE SEQUENCE</scope>
    <source>
        <strain evidence="1">WA131</strain>
    </source>
</reference>
<evidence type="ECO:0000313" key="1">
    <source>
        <dbReference type="EMBL" id="UXE62004.1"/>
    </source>
</evidence>
<accession>A0A977PWR6</accession>
<name>A0A977PWR6_9CYAN</name>
<protein>
    <submittedName>
        <fullName evidence="1">Uncharacterized protein</fullName>
    </submittedName>
</protein>
<proteinExistence type="predicted"/>
<gene>
    <name evidence="1" type="ORF">KA717_03615</name>
</gene>
<dbReference type="Proteomes" id="UP001065613">
    <property type="component" value="Chromosome"/>
</dbReference>
<dbReference type="KEGG" id="wna:KA717_03615"/>
<organism evidence="1">
    <name type="scientific">Woronichinia naegeliana WA131</name>
    <dbReference type="NCBI Taxonomy" id="2824559"/>
    <lineage>
        <taxon>Bacteria</taxon>
        <taxon>Bacillati</taxon>
        <taxon>Cyanobacteriota</taxon>
        <taxon>Cyanophyceae</taxon>
        <taxon>Synechococcales</taxon>
        <taxon>Coelosphaeriaceae</taxon>
        <taxon>Woronichinia</taxon>
    </lineage>
</organism>
<sequence length="77" mass="8991">MQSLEVIPDERLGEVLDFLNYLLRPQENPQTQQDRDWLESDLSGLESYYTYEWQEGELEKGLPVKFVAETGKIEIGI</sequence>